<dbReference type="RefSeq" id="WP_230733016.1">
    <property type="nucleotide sequence ID" value="NZ_CP075567.1"/>
</dbReference>
<accession>A0ABY3PYW6</accession>
<evidence type="ECO:0000313" key="1">
    <source>
        <dbReference type="EMBL" id="UFP98897.1"/>
    </source>
</evidence>
<organism evidence="1 2">
    <name type="scientific">Pseudomonas fitomaticsae</name>
    <dbReference type="NCBI Taxonomy" id="2837969"/>
    <lineage>
        <taxon>Bacteria</taxon>
        <taxon>Pseudomonadati</taxon>
        <taxon>Pseudomonadota</taxon>
        <taxon>Gammaproteobacteria</taxon>
        <taxon>Pseudomonadales</taxon>
        <taxon>Pseudomonadaceae</taxon>
        <taxon>Pseudomonas</taxon>
    </lineage>
</organism>
<dbReference type="InterPro" id="IPR047727">
    <property type="entry name" value="Sce7725-like"/>
</dbReference>
<proteinExistence type="predicted"/>
<sequence length="318" mass="35630">MYSPYLYARASELLALRSLISEKTDLTGLLPILEPVTSDTSGIHRCMDAFGNDKKPLIVVTNPNQHQYLNSPATQANLVKNSQHLFNSHSSLLPGYCIGSTTTQSHVAAFLKQYPSKNVVLLYNNPALSEAEIQTNATLSQVSFHVILNDKISTAQLSKIPKNKAIITQDFFNKLDRNADYSGKEFFTDKHKAVGKDFCAIGDYTITGKKLEMGGGKPGAVASHIIYKNSNTSDIWIEHFVSDETDRNISDAETKFLEMARKLVRQVKSLPTEFGWNSSLKAYDDHVKHSTWSGLPKNKEYQIKHHIQLMLDVLNKRL</sequence>
<reference evidence="1 2" key="1">
    <citation type="journal article" date="2022" name="Int. J. Syst. Evol. Microbiol.">
        <title>Pseudomonas fitomaticsae sp. nov., isolated at Marimurtra Botanical Garden in Blanes, Catalonia, Spain.</title>
        <authorList>
            <person name="Atanasov K.E."/>
            <person name="Galbis D.M."/>
            <person name="Cornado D."/>
            <person name="Serpico A."/>
            <person name="Sanchez G."/>
            <person name="Bosch M."/>
            <person name="Ferrer A."/>
            <person name="Altabella T."/>
        </authorList>
    </citation>
    <scope>NUCLEOTIDE SEQUENCE [LARGE SCALE GENOMIC DNA]</scope>
    <source>
        <strain evidence="1 2">FIT81</strain>
    </source>
</reference>
<dbReference type="NCBIfam" id="NF033831">
    <property type="entry name" value="sce7725_fam"/>
    <property type="match status" value="1"/>
</dbReference>
<keyword evidence="2" id="KW-1185">Reference proteome</keyword>
<dbReference type="EMBL" id="CP075567">
    <property type="protein sequence ID" value="UFP98897.1"/>
    <property type="molecule type" value="Genomic_DNA"/>
</dbReference>
<protein>
    <submittedName>
        <fullName evidence="1">Sce7725 family protein</fullName>
    </submittedName>
</protein>
<name>A0ABY3PYW6_9PSED</name>
<evidence type="ECO:0000313" key="2">
    <source>
        <dbReference type="Proteomes" id="UP001162907"/>
    </source>
</evidence>
<dbReference type="Proteomes" id="UP001162907">
    <property type="component" value="Chromosome"/>
</dbReference>
<gene>
    <name evidence="1" type="ORF">KJY40_23095</name>
</gene>